<evidence type="ECO:0000313" key="3">
    <source>
        <dbReference type="Proteomes" id="UP001333818"/>
    </source>
</evidence>
<reference evidence="2" key="1">
    <citation type="submission" date="2024-01" db="EMBL/GenBank/DDBJ databases">
        <title>Bank of Algae and Cyanobacteria of the Azores (BACA) strain genomes.</title>
        <authorList>
            <person name="Luz R."/>
            <person name="Cordeiro R."/>
            <person name="Fonseca A."/>
            <person name="Goncalves V."/>
        </authorList>
    </citation>
    <scope>NUCLEOTIDE SEQUENCE</scope>
    <source>
        <strain evidence="2">BACA0141</strain>
    </source>
</reference>
<keyword evidence="1" id="KW-0812">Transmembrane</keyword>
<organism evidence="2 3">
    <name type="scientific">Tumidithrix elongata BACA0141</name>
    <dbReference type="NCBI Taxonomy" id="2716417"/>
    <lineage>
        <taxon>Bacteria</taxon>
        <taxon>Bacillati</taxon>
        <taxon>Cyanobacteriota</taxon>
        <taxon>Cyanophyceae</taxon>
        <taxon>Pseudanabaenales</taxon>
        <taxon>Pseudanabaenaceae</taxon>
        <taxon>Tumidithrix</taxon>
        <taxon>Tumidithrix elongata</taxon>
    </lineage>
</organism>
<dbReference type="EMBL" id="JAZBJZ010000053">
    <property type="protein sequence ID" value="MEE3717796.1"/>
    <property type="molecule type" value="Genomic_DNA"/>
</dbReference>
<name>A0AAW9Q4G6_9CYAN</name>
<proteinExistence type="predicted"/>
<dbReference type="RefSeq" id="WP_330484227.1">
    <property type="nucleotide sequence ID" value="NZ_JAZBJZ010000053.1"/>
</dbReference>
<evidence type="ECO:0000256" key="1">
    <source>
        <dbReference type="SAM" id="Phobius"/>
    </source>
</evidence>
<feature type="transmembrane region" description="Helical" evidence="1">
    <location>
        <begin position="33"/>
        <end position="62"/>
    </location>
</feature>
<dbReference type="Proteomes" id="UP001333818">
    <property type="component" value="Unassembled WGS sequence"/>
</dbReference>
<feature type="transmembrane region" description="Helical" evidence="1">
    <location>
        <begin position="99"/>
        <end position="124"/>
    </location>
</feature>
<feature type="transmembrane region" description="Helical" evidence="1">
    <location>
        <begin position="69"/>
        <end position="87"/>
    </location>
</feature>
<keyword evidence="3" id="KW-1185">Reference proteome</keyword>
<keyword evidence="1" id="KW-0472">Membrane</keyword>
<accession>A0AAW9Q4G6</accession>
<gene>
    <name evidence="2" type="ORF">V2H45_13725</name>
</gene>
<protein>
    <submittedName>
        <fullName evidence="2">Uncharacterized protein</fullName>
    </submittedName>
</protein>
<sequence length="133" mass="14561">MNFIKKIPALSVLLLLVSYAAFGWLLSIHGADWRIWIGSGSLAFATAWILAIAWALAAILLVFLKQTQILFLSIGISVVWAMLMYVARVELQAFTNNKVVSFFTLAILSALGLGLGWFADLSLIHSFGASMIK</sequence>
<comment type="caution">
    <text evidence="2">The sequence shown here is derived from an EMBL/GenBank/DDBJ whole genome shotgun (WGS) entry which is preliminary data.</text>
</comment>
<evidence type="ECO:0000313" key="2">
    <source>
        <dbReference type="EMBL" id="MEE3717796.1"/>
    </source>
</evidence>
<dbReference type="AlphaFoldDB" id="A0AAW9Q4G6"/>
<keyword evidence="1" id="KW-1133">Transmembrane helix</keyword>